<dbReference type="Proteomes" id="UP001372338">
    <property type="component" value="Unassembled WGS sequence"/>
</dbReference>
<feature type="compositionally biased region" description="Acidic residues" evidence="1">
    <location>
        <begin position="241"/>
        <end position="253"/>
    </location>
</feature>
<evidence type="ECO:0000313" key="3">
    <source>
        <dbReference type="EMBL" id="KAK7259478.1"/>
    </source>
</evidence>
<feature type="compositionally biased region" description="Basic and acidic residues" evidence="1">
    <location>
        <begin position="12"/>
        <end position="22"/>
    </location>
</feature>
<dbReference type="EMBL" id="JAYWIO010000005">
    <property type="protein sequence ID" value="KAK7259478.1"/>
    <property type="molecule type" value="Genomic_DNA"/>
</dbReference>
<feature type="domain" description="FAR1" evidence="2">
    <location>
        <begin position="112"/>
        <end position="201"/>
    </location>
</feature>
<reference evidence="3 4" key="1">
    <citation type="submission" date="2024-01" db="EMBL/GenBank/DDBJ databases">
        <title>The genomes of 5 underutilized Papilionoideae crops provide insights into root nodulation and disease resistanc.</title>
        <authorList>
            <person name="Yuan L."/>
        </authorList>
    </citation>
    <scope>NUCLEOTIDE SEQUENCE [LARGE SCALE GENOMIC DNA]</scope>
    <source>
        <strain evidence="3">ZHUSHIDOU_FW_LH</strain>
        <tissue evidence="3">Leaf</tissue>
    </source>
</reference>
<evidence type="ECO:0000259" key="2">
    <source>
        <dbReference type="Pfam" id="PF03101"/>
    </source>
</evidence>
<organism evidence="3 4">
    <name type="scientific">Crotalaria pallida</name>
    <name type="common">Smooth rattlebox</name>
    <name type="synonym">Crotalaria striata</name>
    <dbReference type="NCBI Taxonomy" id="3830"/>
    <lineage>
        <taxon>Eukaryota</taxon>
        <taxon>Viridiplantae</taxon>
        <taxon>Streptophyta</taxon>
        <taxon>Embryophyta</taxon>
        <taxon>Tracheophyta</taxon>
        <taxon>Spermatophyta</taxon>
        <taxon>Magnoliopsida</taxon>
        <taxon>eudicotyledons</taxon>
        <taxon>Gunneridae</taxon>
        <taxon>Pentapetalae</taxon>
        <taxon>rosids</taxon>
        <taxon>fabids</taxon>
        <taxon>Fabales</taxon>
        <taxon>Fabaceae</taxon>
        <taxon>Papilionoideae</taxon>
        <taxon>50 kb inversion clade</taxon>
        <taxon>genistoids sensu lato</taxon>
        <taxon>core genistoids</taxon>
        <taxon>Crotalarieae</taxon>
        <taxon>Crotalaria</taxon>
    </lineage>
</organism>
<dbReference type="AlphaFoldDB" id="A0AAN9HX60"/>
<comment type="caution">
    <text evidence="3">The sequence shown here is derived from an EMBL/GenBank/DDBJ whole genome shotgun (WGS) entry which is preliminary data.</text>
</comment>
<dbReference type="PANTHER" id="PTHR46328">
    <property type="entry name" value="FAR-RED IMPAIRED RESPONSIVE (FAR1) FAMILY PROTEIN-RELATED"/>
    <property type="match status" value="1"/>
</dbReference>
<feature type="region of interest" description="Disordered" evidence="1">
    <location>
        <begin position="230"/>
        <end position="253"/>
    </location>
</feature>
<protein>
    <recommendedName>
        <fullName evidence="2">FAR1 domain-containing protein</fullName>
    </recommendedName>
</protein>
<sequence>MDSGGSATQLKHKTDNDYDHICINDSSSGDNSSDDDNTDDSDFDEYGDFDEEENVIIEDIKTSEDFDTINMDNDYDHIIINDSNSDENNSDDDNGGINEYGDFDEEEKAVYDFYATYARRHDFSLRKLNVKRNNGGEIYVRQFICSKEGSRHKMYMSQVDKPTGHRPLSRCYCPARLRVRYDVEISRWKVTSFHDHHNHDMTADAYLHLISAFLRMTDADKAIDNDYDHISINDSSSGDNSSDDDNTDDSDFDEYGDFDEEKKDFDIVNMDNDYDHISINDSGSDDNNRDEDNGDDIGIDEYAGLDDDAMKYDRLGAYNYACFTFTKVAAKKKNYYDEVMDDILKLTIKVGKINVVSNGTKGMHKRMIVICTGDGDSESTKGHQSPMVDAPTHGDEHFSKVMPMSHNFGGVHVYPSYIPVHSLPTVPKVYPRLSNVINLSSCSALLQEFMKKRNKMQAAMLFNWIAGVAC</sequence>
<name>A0AAN9HX60_CROPI</name>
<feature type="region of interest" description="Disordered" evidence="1">
    <location>
        <begin position="80"/>
        <end position="101"/>
    </location>
</feature>
<feature type="region of interest" description="Disordered" evidence="1">
    <location>
        <begin position="1"/>
        <end position="53"/>
    </location>
</feature>
<gene>
    <name evidence="3" type="ORF">RIF29_25086</name>
</gene>
<dbReference type="InterPro" id="IPR004330">
    <property type="entry name" value="FAR1_DNA_bnd_dom"/>
</dbReference>
<dbReference type="Pfam" id="PF03101">
    <property type="entry name" value="FAR1"/>
    <property type="match status" value="1"/>
</dbReference>
<accession>A0AAN9HX60</accession>
<evidence type="ECO:0000313" key="4">
    <source>
        <dbReference type="Proteomes" id="UP001372338"/>
    </source>
</evidence>
<feature type="compositionally biased region" description="Acidic residues" evidence="1">
    <location>
        <begin position="32"/>
        <end position="53"/>
    </location>
</feature>
<feature type="compositionally biased region" description="Acidic residues" evidence="1">
    <location>
        <begin position="84"/>
        <end position="94"/>
    </location>
</feature>
<proteinExistence type="predicted"/>
<evidence type="ECO:0000256" key="1">
    <source>
        <dbReference type="SAM" id="MobiDB-lite"/>
    </source>
</evidence>
<keyword evidence="4" id="KW-1185">Reference proteome</keyword>